<organism evidence="1 2">
    <name type="scientific">Entomophthora muscae</name>
    <dbReference type="NCBI Taxonomy" id="34485"/>
    <lineage>
        <taxon>Eukaryota</taxon>
        <taxon>Fungi</taxon>
        <taxon>Fungi incertae sedis</taxon>
        <taxon>Zoopagomycota</taxon>
        <taxon>Entomophthoromycotina</taxon>
        <taxon>Entomophthoromycetes</taxon>
        <taxon>Entomophthorales</taxon>
        <taxon>Entomophthoraceae</taxon>
        <taxon>Entomophthora</taxon>
    </lineage>
</organism>
<comment type="caution">
    <text evidence="1">The sequence shown here is derived from an EMBL/GenBank/DDBJ whole genome shotgun (WGS) entry which is preliminary data.</text>
</comment>
<name>A0ACC2TW43_9FUNG</name>
<gene>
    <name evidence="1" type="primary">ELO2_4</name>
    <name evidence="1" type="ORF">DSO57_1003592</name>
</gene>
<evidence type="ECO:0000313" key="2">
    <source>
        <dbReference type="Proteomes" id="UP001165960"/>
    </source>
</evidence>
<reference evidence="1" key="1">
    <citation type="submission" date="2022-04" db="EMBL/GenBank/DDBJ databases">
        <title>Genome of the entomopathogenic fungus Entomophthora muscae.</title>
        <authorList>
            <person name="Elya C."/>
            <person name="Lovett B.R."/>
            <person name="Lee E."/>
            <person name="Macias A.M."/>
            <person name="Hajek A.E."/>
            <person name="De Bivort B.L."/>
            <person name="Kasson M.T."/>
            <person name="De Fine Licht H.H."/>
            <person name="Stajich J.E."/>
        </authorList>
    </citation>
    <scope>NUCLEOTIDE SEQUENCE</scope>
    <source>
        <strain evidence="1">Berkeley</strain>
    </source>
</reference>
<keyword evidence="2" id="KW-1185">Reference proteome</keyword>
<dbReference type="EC" id="2.3.1.199" evidence="1"/>
<accession>A0ACC2TW43</accession>
<dbReference type="EMBL" id="QTSX02002138">
    <property type="protein sequence ID" value="KAJ9078732.1"/>
    <property type="molecule type" value="Genomic_DNA"/>
</dbReference>
<dbReference type="Proteomes" id="UP001165960">
    <property type="component" value="Unassembled WGS sequence"/>
</dbReference>
<sequence length="280" mass="32313">MSLQSFSPQAWFEAGYQKMMGSPASEFRFIPGETFMSTYVEVFLMCGAYLTVIFGGQYVMRNCKPIQMATLFRIHNAFLTALSFGLWVLLLENVVPMLYSDGPFNAICASSAFTQRLELLYYINYLTKFYELFDTCFLVMRKKKLEFLHWYHHSMTALLCFTQLEGRTSVSWVPVVLNLGVHVVMYFYYFLATFGIRCWWKKYITVTQITQFVADLTVIYYTLYMDATYTGPHSSSGGCSGDRFAMYFGAGILTSYLILFIEFFCRIYSKPAAKVASKTE</sequence>
<evidence type="ECO:0000313" key="1">
    <source>
        <dbReference type="EMBL" id="KAJ9078732.1"/>
    </source>
</evidence>
<keyword evidence="1" id="KW-0012">Acyltransferase</keyword>
<keyword evidence="1" id="KW-0808">Transferase</keyword>
<proteinExistence type="predicted"/>
<protein>
    <submittedName>
        <fullName evidence="1">Fatty acyl-CoA elongase/Polyunsaturated fatty acid specific elongation enzyme</fullName>
        <ecNumber evidence="1">2.3.1.199</ecNumber>
    </submittedName>
</protein>